<evidence type="ECO:0000256" key="3">
    <source>
        <dbReference type="ARBA" id="ARBA00022723"/>
    </source>
</evidence>
<evidence type="ECO:0000256" key="5">
    <source>
        <dbReference type="ARBA" id="ARBA00023004"/>
    </source>
</evidence>
<name>A0A1H9D3N5_9SPIR</name>
<keyword evidence="3" id="KW-0479">Metal-binding</keyword>
<dbReference type="GO" id="GO:0051539">
    <property type="term" value="F:4 iron, 4 sulfur cluster binding"/>
    <property type="evidence" value="ECO:0007669"/>
    <property type="project" value="UniProtKB-KW"/>
</dbReference>
<proteinExistence type="predicted"/>
<dbReference type="GO" id="GO:0005886">
    <property type="term" value="C:plasma membrane"/>
    <property type="evidence" value="ECO:0007669"/>
    <property type="project" value="TreeGrafter"/>
</dbReference>
<dbReference type="AlphaFoldDB" id="A0A1H9D3N5"/>
<keyword evidence="7" id="KW-0812">Transmembrane</keyword>
<sequence>MKLQTFRKFLITFSMLLFPVTIYYFSPYLIIMAAMQHIINGSFIVFTLMFILGMFFGRLWCGFLCPTGGLSECFERFSPKSPKQGWRNYLKYGIWVIWLSGLIICHVLGKGDYTIQPFFMTDHGISISNIYSYVIYYGIVILFLIPAIIHGKRANCHYICWMAPFMIMGYKAGRLLHLPQLKIKTKHENCIGCGACNKMCPMSLDVKNLVADVKHDELRNAECILCGECISTCPKKVLNYKITNK</sequence>
<keyword evidence="7" id="KW-1133">Transmembrane helix</keyword>
<dbReference type="RefSeq" id="WP_074641569.1">
    <property type="nucleotide sequence ID" value="NZ_FOFU01000002.1"/>
</dbReference>
<keyword evidence="4" id="KW-0249">Electron transport</keyword>
<evidence type="ECO:0000313" key="10">
    <source>
        <dbReference type="Proteomes" id="UP000182360"/>
    </source>
</evidence>
<dbReference type="EMBL" id="FOFU01000002">
    <property type="protein sequence ID" value="SEQ07408.1"/>
    <property type="molecule type" value="Genomic_DNA"/>
</dbReference>
<dbReference type="PANTHER" id="PTHR30176:SF3">
    <property type="entry name" value="FERREDOXIN-TYPE PROTEIN NAPH"/>
    <property type="match status" value="1"/>
</dbReference>
<dbReference type="PROSITE" id="PS51379">
    <property type="entry name" value="4FE4S_FER_2"/>
    <property type="match status" value="2"/>
</dbReference>
<keyword evidence="6" id="KW-0411">Iron-sulfur</keyword>
<evidence type="ECO:0000256" key="6">
    <source>
        <dbReference type="ARBA" id="ARBA00023014"/>
    </source>
</evidence>
<feature type="domain" description="4Fe-4S ferredoxin-type" evidence="8">
    <location>
        <begin position="181"/>
        <end position="212"/>
    </location>
</feature>
<dbReference type="GO" id="GO:0046872">
    <property type="term" value="F:metal ion binding"/>
    <property type="evidence" value="ECO:0007669"/>
    <property type="project" value="UniProtKB-KW"/>
</dbReference>
<evidence type="ECO:0000256" key="7">
    <source>
        <dbReference type="SAM" id="Phobius"/>
    </source>
</evidence>
<dbReference type="PANTHER" id="PTHR30176">
    <property type="entry name" value="FERREDOXIN-TYPE PROTEIN NAPH"/>
    <property type="match status" value="1"/>
</dbReference>
<dbReference type="SUPFAM" id="SSF54862">
    <property type="entry name" value="4Fe-4S ferredoxins"/>
    <property type="match status" value="1"/>
</dbReference>
<dbReference type="OrthoDB" id="9806398at2"/>
<feature type="transmembrane region" description="Helical" evidence="7">
    <location>
        <begin position="129"/>
        <end position="149"/>
    </location>
</feature>
<dbReference type="InterPro" id="IPR017900">
    <property type="entry name" value="4Fe4S_Fe_S_CS"/>
</dbReference>
<feature type="domain" description="4Fe-4S ferredoxin-type" evidence="8">
    <location>
        <begin position="214"/>
        <end position="243"/>
    </location>
</feature>
<feature type="transmembrane region" description="Helical" evidence="7">
    <location>
        <begin position="89"/>
        <end position="109"/>
    </location>
</feature>
<evidence type="ECO:0000259" key="8">
    <source>
        <dbReference type="PROSITE" id="PS51379"/>
    </source>
</evidence>
<keyword evidence="10" id="KW-1185">Reference proteome</keyword>
<accession>A0A1H9D3N5</accession>
<gene>
    <name evidence="9" type="ORF">SAMN04487977_102399</name>
</gene>
<evidence type="ECO:0000256" key="4">
    <source>
        <dbReference type="ARBA" id="ARBA00022982"/>
    </source>
</evidence>
<feature type="transmembrane region" description="Helical" evidence="7">
    <location>
        <begin position="9"/>
        <end position="31"/>
    </location>
</feature>
<dbReference type="Proteomes" id="UP000182360">
    <property type="component" value="Unassembled WGS sequence"/>
</dbReference>
<evidence type="ECO:0000256" key="2">
    <source>
        <dbReference type="ARBA" id="ARBA00022485"/>
    </source>
</evidence>
<feature type="transmembrane region" description="Helical" evidence="7">
    <location>
        <begin position="43"/>
        <end position="68"/>
    </location>
</feature>
<dbReference type="Gene3D" id="3.30.70.20">
    <property type="match status" value="1"/>
</dbReference>
<organism evidence="9 10">
    <name type="scientific">Treponema bryantii</name>
    <dbReference type="NCBI Taxonomy" id="163"/>
    <lineage>
        <taxon>Bacteria</taxon>
        <taxon>Pseudomonadati</taxon>
        <taxon>Spirochaetota</taxon>
        <taxon>Spirochaetia</taxon>
        <taxon>Spirochaetales</taxon>
        <taxon>Treponemataceae</taxon>
        <taxon>Treponema</taxon>
    </lineage>
</organism>
<evidence type="ECO:0000313" key="9">
    <source>
        <dbReference type="EMBL" id="SEQ07408.1"/>
    </source>
</evidence>
<evidence type="ECO:0000256" key="1">
    <source>
        <dbReference type="ARBA" id="ARBA00022448"/>
    </source>
</evidence>
<dbReference type="Pfam" id="PF12801">
    <property type="entry name" value="Fer4_5"/>
    <property type="match status" value="2"/>
</dbReference>
<protein>
    <submittedName>
        <fullName evidence="9">4Fe-4S binding domain-containing protein</fullName>
    </submittedName>
</protein>
<reference evidence="9 10" key="1">
    <citation type="submission" date="2016-10" db="EMBL/GenBank/DDBJ databases">
        <authorList>
            <person name="de Groot N.N."/>
        </authorList>
    </citation>
    <scope>NUCLEOTIDE SEQUENCE [LARGE SCALE GENOMIC DNA]</scope>
    <source>
        <strain evidence="9 10">B25</strain>
    </source>
</reference>
<keyword evidence="2" id="KW-0004">4Fe-4S</keyword>
<dbReference type="PROSITE" id="PS00198">
    <property type="entry name" value="4FE4S_FER_1"/>
    <property type="match status" value="2"/>
</dbReference>
<keyword evidence="1" id="KW-0813">Transport</keyword>
<dbReference type="Pfam" id="PF13187">
    <property type="entry name" value="Fer4_9"/>
    <property type="match status" value="1"/>
</dbReference>
<dbReference type="InterPro" id="IPR017896">
    <property type="entry name" value="4Fe4S_Fe-S-bd"/>
</dbReference>
<dbReference type="InterPro" id="IPR051684">
    <property type="entry name" value="Electron_Trans/Redox"/>
</dbReference>
<keyword evidence="7" id="KW-0472">Membrane</keyword>
<keyword evidence="5" id="KW-0408">Iron</keyword>